<dbReference type="AlphaFoldDB" id="K0SMT3"/>
<feature type="region of interest" description="Disordered" evidence="8">
    <location>
        <begin position="168"/>
        <end position="194"/>
    </location>
</feature>
<dbReference type="SMART" id="SM00028">
    <property type="entry name" value="TPR"/>
    <property type="match status" value="3"/>
</dbReference>
<evidence type="ECO:0000256" key="5">
    <source>
        <dbReference type="ARBA" id="ARBA00022803"/>
    </source>
</evidence>
<sequence>MRYPPPPPPESWGRYGYGYVLPGRGTAERDEADEYVRAWRERSLGSGAVDGDDGDGRLSALAGSAVPPDGAAPLGGVHPIARLCAARGVAHDEISNPHRAVPLLRAALAIDPRCVEALDHLTRRRLLTPREERELVEGLDFGEGAAGGGTGVGWLRDSYLARLRCGGRGGGEGDDEEPAVPGASPVDRADVQSPSVLSLGSPDFAAEDGVAGREDAAPPPGSVDSVDSAFRSLALVHGLGRSPDTLARAASRSYARHDLRSALAYCAAIDADDPYCTAAKYVHVACLVGLGSRRGLYRLAHRLVDSDPRDSLAWFAVGSYYYLIRRYDLAQRHFSRATRLDPGRAECWIGFGCSFAACDESDQALASFRAAQNKLRGGHVPLLYMGMEYLRTNHLSLAGHFLRGAQETDPSDPLVCNELGVWSSRRGDDEDAAFWSARALRLHVSYVGGGPDGCGSALAGPEGSMGDDGGYVLLGGGTDGGGEEEERRGSARAARRTRRGTRVDRARRRPDPVREGRRGPSFRAAACFA</sequence>
<evidence type="ECO:0000256" key="7">
    <source>
        <dbReference type="PROSITE-ProRule" id="PRU00339"/>
    </source>
</evidence>
<keyword evidence="10" id="KW-1185">Reference proteome</keyword>
<dbReference type="GO" id="GO:0005680">
    <property type="term" value="C:anaphase-promoting complex"/>
    <property type="evidence" value="ECO:0007669"/>
    <property type="project" value="TreeGrafter"/>
</dbReference>
<feature type="non-terminal residue" evidence="9">
    <location>
        <position position="529"/>
    </location>
</feature>
<dbReference type="InterPro" id="IPR011990">
    <property type="entry name" value="TPR-like_helical_dom_sf"/>
</dbReference>
<evidence type="ECO:0000313" key="10">
    <source>
        <dbReference type="Proteomes" id="UP000266841"/>
    </source>
</evidence>
<dbReference type="GO" id="GO:0031145">
    <property type="term" value="P:anaphase-promoting complex-dependent catabolic process"/>
    <property type="evidence" value="ECO:0007669"/>
    <property type="project" value="TreeGrafter"/>
</dbReference>
<evidence type="ECO:0000256" key="4">
    <source>
        <dbReference type="ARBA" id="ARBA00022786"/>
    </source>
</evidence>
<dbReference type="GO" id="GO:0016567">
    <property type="term" value="P:protein ubiquitination"/>
    <property type="evidence" value="ECO:0007669"/>
    <property type="project" value="TreeGrafter"/>
</dbReference>
<dbReference type="PANTHER" id="PTHR12558">
    <property type="entry name" value="CELL DIVISION CYCLE 16,23,27"/>
    <property type="match status" value="1"/>
</dbReference>
<reference evidence="9 10" key="1">
    <citation type="journal article" date="2012" name="Genome Biol.">
        <title>Genome and low-iron response of an oceanic diatom adapted to chronic iron limitation.</title>
        <authorList>
            <person name="Lommer M."/>
            <person name="Specht M."/>
            <person name="Roy A.S."/>
            <person name="Kraemer L."/>
            <person name="Andreson R."/>
            <person name="Gutowska M.A."/>
            <person name="Wolf J."/>
            <person name="Bergner S.V."/>
            <person name="Schilhabel M.B."/>
            <person name="Klostermeier U.C."/>
            <person name="Beiko R.G."/>
            <person name="Rosenstiel P."/>
            <person name="Hippler M."/>
            <person name="Laroche J."/>
        </authorList>
    </citation>
    <scope>NUCLEOTIDE SEQUENCE [LARGE SCALE GENOMIC DNA]</scope>
    <source>
        <strain evidence="9 10">CCMP1005</strain>
    </source>
</reference>
<evidence type="ECO:0000256" key="6">
    <source>
        <dbReference type="ARBA" id="ARBA00023306"/>
    </source>
</evidence>
<dbReference type="InterPro" id="IPR019734">
    <property type="entry name" value="TPR_rpt"/>
</dbReference>
<dbReference type="GO" id="GO:0005737">
    <property type="term" value="C:cytoplasm"/>
    <property type="evidence" value="ECO:0007669"/>
    <property type="project" value="TreeGrafter"/>
</dbReference>
<proteinExistence type="predicted"/>
<dbReference type="EMBL" id="AGNL01019034">
    <property type="protein sequence ID" value="EJK62221.1"/>
    <property type="molecule type" value="Genomic_DNA"/>
</dbReference>
<keyword evidence="6" id="KW-0131">Cell cycle</keyword>
<name>K0SMT3_THAOC</name>
<feature type="region of interest" description="Disordered" evidence="8">
    <location>
        <begin position="475"/>
        <end position="521"/>
    </location>
</feature>
<dbReference type="GO" id="GO:0051301">
    <property type="term" value="P:cell division"/>
    <property type="evidence" value="ECO:0007669"/>
    <property type="project" value="UniProtKB-KW"/>
</dbReference>
<evidence type="ECO:0000256" key="3">
    <source>
        <dbReference type="ARBA" id="ARBA00022776"/>
    </source>
</evidence>
<dbReference type="Gene3D" id="1.25.40.10">
    <property type="entry name" value="Tetratricopeptide repeat domain"/>
    <property type="match status" value="2"/>
</dbReference>
<gene>
    <name evidence="9" type="ORF">THAOC_17175</name>
</gene>
<dbReference type="eggNOG" id="KOG1173">
    <property type="taxonomic scope" value="Eukaryota"/>
</dbReference>
<keyword evidence="5 7" id="KW-0802">TPR repeat</keyword>
<evidence type="ECO:0000256" key="8">
    <source>
        <dbReference type="SAM" id="MobiDB-lite"/>
    </source>
</evidence>
<dbReference type="PANTHER" id="PTHR12558:SF9">
    <property type="entry name" value="CELL DIVISION CYCLE PROTEIN 16 HOMOLOG"/>
    <property type="match status" value="1"/>
</dbReference>
<feature type="repeat" description="TPR" evidence="7">
    <location>
        <begin position="311"/>
        <end position="344"/>
    </location>
</feature>
<protein>
    <submittedName>
        <fullName evidence="9">Uncharacterized protein</fullName>
    </submittedName>
</protein>
<keyword evidence="4" id="KW-0833">Ubl conjugation pathway</keyword>
<dbReference type="OrthoDB" id="10006270at2759"/>
<accession>K0SMT3</accession>
<keyword evidence="2" id="KW-0677">Repeat</keyword>
<organism evidence="9 10">
    <name type="scientific">Thalassiosira oceanica</name>
    <name type="common">Marine diatom</name>
    <dbReference type="NCBI Taxonomy" id="159749"/>
    <lineage>
        <taxon>Eukaryota</taxon>
        <taxon>Sar</taxon>
        <taxon>Stramenopiles</taxon>
        <taxon>Ochrophyta</taxon>
        <taxon>Bacillariophyta</taxon>
        <taxon>Coscinodiscophyceae</taxon>
        <taxon>Thalassiosirophycidae</taxon>
        <taxon>Thalassiosirales</taxon>
        <taxon>Thalassiosiraceae</taxon>
        <taxon>Thalassiosira</taxon>
    </lineage>
</organism>
<evidence type="ECO:0000313" key="9">
    <source>
        <dbReference type="EMBL" id="EJK62221.1"/>
    </source>
</evidence>
<comment type="caution">
    <text evidence="9">The sequence shown here is derived from an EMBL/GenBank/DDBJ whole genome shotgun (WGS) entry which is preliminary data.</text>
</comment>
<evidence type="ECO:0000256" key="1">
    <source>
        <dbReference type="ARBA" id="ARBA00022618"/>
    </source>
</evidence>
<keyword evidence="1" id="KW-0132">Cell division</keyword>
<evidence type="ECO:0000256" key="2">
    <source>
        <dbReference type="ARBA" id="ARBA00022737"/>
    </source>
</evidence>
<dbReference type="PROSITE" id="PS50005">
    <property type="entry name" value="TPR"/>
    <property type="match status" value="1"/>
</dbReference>
<dbReference type="GO" id="GO:0045842">
    <property type="term" value="P:positive regulation of mitotic metaphase/anaphase transition"/>
    <property type="evidence" value="ECO:0007669"/>
    <property type="project" value="TreeGrafter"/>
</dbReference>
<dbReference type="Proteomes" id="UP000266841">
    <property type="component" value="Unassembled WGS sequence"/>
</dbReference>
<keyword evidence="3" id="KW-0498">Mitosis</keyword>
<dbReference type="SUPFAM" id="SSF48452">
    <property type="entry name" value="TPR-like"/>
    <property type="match status" value="1"/>
</dbReference>
<feature type="compositionally biased region" description="Basic and acidic residues" evidence="8">
    <location>
        <begin position="501"/>
        <end position="518"/>
    </location>
</feature>